<dbReference type="PROSITE" id="PS50082">
    <property type="entry name" value="WD_REPEATS_2"/>
    <property type="match status" value="5"/>
</dbReference>
<reference evidence="7" key="1">
    <citation type="journal article" date="2019" name="bioRxiv">
        <title>The Genome of the Zebra Mussel, Dreissena polymorpha: A Resource for Invasive Species Research.</title>
        <authorList>
            <person name="McCartney M.A."/>
            <person name="Auch B."/>
            <person name="Kono T."/>
            <person name="Mallez S."/>
            <person name="Zhang Y."/>
            <person name="Obille A."/>
            <person name="Becker A."/>
            <person name="Abrahante J.E."/>
            <person name="Garbe J."/>
            <person name="Badalamenti J.P."/>
            <person name="Herman A."/>
            <person name="Mangelson H."/>
            <person name="Liachko I."/>
            <person name="Sullivan S."/>
            <person name="Sone E.D."/>
            <person name="Koren S."/>
            <person name="Silverstein K.A.T."/>
            <person name="Beckman K.B."/>
            <person name="Gohl D.M."/>
        </authorList>
    </citation>
    <scope>NUCLEOTIDE SEQUENCE</scope>
    <source>
        <strain evidence="7">Duluth1</strain>
        <tissue evidence="7">Whole animal</tissue>
    </source>
</reference>
<proteinExistence type="inferred from homology"/>
<dbReference type="CDD" id="cd00200">
    <property type="entry name" value="WD40"/>
    <property type="match status" value="1"/>
</dbReference>
<dbReference type="PANTHER" id="PTHR19878:SF8">
    <property type="entry name" value="AUTOPHAGY-RELATED 16, ISOFORM F"/>
    <property type="match status" value="1"/>
</dbReference>
<feature type="repeat" description="WD" evidence="4">
    <location>
        <begin position="308"/>
        <end position="349"/>
    </location>
</feature>
<evidence type="ECO:0000256" key="4">
    <source>
        <dbReference type="PROSITE-ProRule" id="PRU00221"/>
    </source>
</evidence>
<name>A0A9D4G252_DREPO</name>
<evidence type="ECO:0000313" key="7">
    <source>
        <dbReference type="EMBL" id="KAH3808816.1"/>
    </source>
</evidence>
<feature type="repeat" description="WD" evidence="4">
    <location>
        <begin position="489"/>
        <end position="518"/>
    </location>
</feature>
<keyword evidence="8" id="KW-1185">Reference proteome</keyword>
<dbReference type="GO" id="GO:0000045">
    <property type="term" value="P:autophagosome assembly"/>
    <property type="evidence" value="ECO:0007669"/>
    <property type="project" value="InterPro"/>
</dbReference>
<evidence type="ECO:0000259" key="6">
    <source>
        <dbReference type="Pfam" id="PF08614"/>
    </source>
</evidence>
<keyword evidence="2 4" id="KW-0853">WD repeat</keyword>
<dbReference type="Proteomes" id="UP000828390">
    <property type="component" value="Unassembled WGS sequence"/>
</dbReference>
<sequence>MANGTLNWKSVIYDQLKARNSKERYRFTELIETQSRLFDVRFKLQSENIRLAQQTQTLRTENLSLQTRAQNIGDNSAVWKVDRVKQLEDQVKKAQEELLDLTKRKGENTQVIVELTKDNNEKDFTLKSVDEKLDTALKVQNDLQELTDVLKRKVNELEQTNQWLKEEQDILNKEYSTLNDETGKMKEEFAFYLNEYMELKKLEVEQHNIEAEESNKKFQAQQKKIIDSAAGQQVDIKEDPEGYEPRMAPICYAAQVPTKAQYTWEAHDGEVNAVLWSRTGAQFATGGSDCIIKVWDYKGGQCSVRGLLLGSNGGITSLEYDLEEVNLLAASNDKTCRLWSLNDQRLWVTLTGHSSKVCTAKFLRDSSKVVSGSQDGTLKIWDVKLGACSKTFVKGSGCSDLVTLHGSFIISGHSDKRVRFWDSRVESCTNSIELDSKITSLDLSPDRTLLLVCTKEDGLIVVDLRQTQVIKTLGDQNFIVGCERHRAVFSPDGKYTAAGSINGHLIIWNFETGKVEKTLQEHTNAILSCSWHPAGSYVLTSDRKKKVVLWTNI</sequence>
<dbReference type="InterPro" id="IPR036322">
    <property type="entry name" value="WD40_repeat_dom_sf"/>
</dbReference>
<feature type="repeat" description="WD" evidence="4">
    <location>
        <begin position="350"/>
        <end position="391"/>
    </location>
</feature>
<feature type="domain" description="Autophagy-related protein 16" evidence="6">
    <location>
        <begin position="12"/>
        <end position="208"/>
    </location>
</feature>
<protein>
    <recommendedName>
        <fullName evidence="6">Autophagy-related protein 16 domain-containing protein</fullName>
    </recommendedName>
</protein>
<feature type="coiled-coil region" evidence="5">
    <location>
        <begin position="136"/>
        <end position="224"/>
    </location>
</feature>
<evidence type="ECO:0000256" key="5">
    <source>
        <dbReference type="SAM" id="Coils"/>
    </source>
</evidence>
<dbReference type="EMBL" id="JAIWYP010000006">
    <property type="protein sequence ID" value="KAH3808816.1"/>
    <property type="molecule type" value="Genomic_DNA"/>
</dbReference>
<feature type="repeat" description="WD" evidence="4">
    <location>
        <begin position="519"/>
        <end position="553"/>
    </location>
</feature>
<dbReference type="InterPro" id="IPR015943">
    <property type="entry name" value="WD40/YVTN_repeat-like_dom_sf"/>
</dbReference>
<dbReference type="GO" id="GO:0034045">
    <property type="term" value="C:phagophore assembly site membrane"/>
    <property type="evidence" value="ECO:0007669"/>
    <property type="project" value="TreeGrafter"/>
</dbReference>
<dbReference type="InterPro" id="IPR001680">
    <property type="entry name" value="WD40_rpt"/>
</dbReference>
<feature type="coiled-coil region" evidence="5">
    <location>
        <begin position="77"/>
        <end position="104"/>
    </location>
</feature>
<reference evidence="7" key="2">
    <citation type="submission" date="2020-11" db="EMBL/GenBank/DDBJ databases">
        <authorList>
            <person name="McCartney M.A."/>
            <person name="Auch B."/>
            <person name="Kono T."/>
            <person name="Mallez S."/>
            <person name="Becker A."/>
            <person name="Gohl D.M."/>
            <person name="Silverstein K.A.T."/>
            <person name="Koren S."/>
            <person name="Bechman K.B."/>
            <person name="Herman A."/>
            <person name="Abrahante J.E."/>
            <person name="Garbe J."/>
        </authorList>
    </citation>
    <scope>NUCLEOTIDE SEQUENCE</scope>
    <source>
        <strain evidence="7">Duluth1</strain>
        <tissue evidence="7">Whole animal</tissue>
    </source>
</reference>
<feature type="repeat" description="WD" evidence="4">
    <location>
        <begin position="264"/>
        <end position="305"/>
    </location>
</feature>
<evidence type="ECO:0000256" key="2">
    <source>
        <dbReference type="ARBA" id="ARBA00022574"/>
    </source>
</evidence>
<dbReference type="InterPro" id="IPR013923">
    <property type="entry name" value="Autophagy-rel_prot_16_dom"/>
</dbReference>
<dbReference type="PANTHER" id="PTHR19878">
    <property type="entry name" value="AUTOPHAGY PROTEIN 16-LIKE"/>
    <property type="match status" value="1"/>
</dbReference>
<keyword evidence="3" id="KW-0677">Repeat</keyword>
<accession>A0A9D4G252</accession>
<dbReference type="Pfam" id="PF00400">
    <property type="entry name" value="WD40"/>
    <property type="match status" value="6"/>
</dbReference>
<dbReference type="OrthoDB" id="6262491at2759"/>
<dbReference type="GO" id="GO:0000421">
    <property type="term" value="C:autophagosome membrane"/>
    <property type="evidence" value="ECO:0007669"/>
    <property type="project" value="TreeGrafter"/>
</dbReference>
<dbReference type="PROSITE" id="PS00678">
    <property type="entry name" value="WD_REPEATS_1"/>
    <property type="match status" value="1"/>
</dbReference>
<dbReference type="PRINTS" id="PR00320">
    <property type="entry name" value="GPROTEINBRPT"/>
</dbReference>
<dbReference type="Gene3D" id="2.130.10.10">
    <property type="entry name" value="YVTN repeat-like/Quinoprotein amine dehydrogenase"/>
    <property type="match status" value="3"/>
</dbReference>
<dbReference type="InterPro" id="IPR045160">
    <property type="entry name" value="ATG16"/>
</dbReference>
<comment type="similarity">
    <text evidence="1">Belongs to the WD repeat ATG16 family.</text>
</comment>
<evidence type="ECO:0000256" key="3">
    <source>
        <dbReference type="ARBA" id="ARBA00022737"/>
    </source>
</evidence>
<evidence type="ECO:0000256" key="1">
    <source>
        <dbReference type="ARBA" id="ARBA00009271"/>
    </source>
</evidence>
<dbReference type="GO" id="GO:0034274">
    <property type="term" value="C:Atg12-Atg5-Atg16 complex"/>
    <property type="evidence" value="ECO:0007669"/>
    <property type="project" value="TreeGrafter"/>
</dbReference>
<dbReference type="SUPFAM" id="SSF50978">
    <property type="entry name" value="WD40 repeat-like"/>
    <property type="match status" value="1"/>
</dbReference>
<evidence type="ECO:0000313" key="8">
    <source>
        <dbReference type="Proteomes" id="UP000828390"/>
    </source>
</evidence>
<dbReference type="AlphaFoldDB" id="A0A9D4G252"/>
<dbReference type="PROSITE" id="PS50294">
    <property type="entry name" value="WD_REPEATS_REGION"/>
    <property type="match status" value="3"/>
</dbReference>
<dbReference type="InterPro" id="IPR020472">
    <property type="entry name" value="WD40_PAC1"/>
</dbReference>
<comment type="caution">
    <text evidence="7">The sequence shown here is derived from an EMBL/GenBank/DDBJ whole genome shotgun (WGS) entry which is preliminary data.</text>
</comment>
<organism evidence="7 8">
    <name type="scientific">Dreissena polymorpha</name>
    <name type="common">Zebra mussel</name>
    <name type="synonym">Mytilus polymorpha</name>
    <dbReference type="NCBI Taxonomy" id="45954"/>
    <lineage>
        <taxon>Eukaryota</taxon>
        <taxon>Metazoa</taxon>
        <taxon>Spiralia</taxon>
        <taxon>Lophotrochozoa</taxon>
        <taxon>Mollusca</taxon>
        <taxon>Bivalvia</taxon>
        <taxon>Autobranchia</taxon>
        <taxon>Heteroconchia</taxon>
        <taxon>Euheterodonta</taxon>
        <taxon>Imparidentia</taxon>
        <taxon>Neoheterodontei</taxon>
        <taxon>Myida</taxon>
        <taxon>Dreissenoidea</taxon>
        <taxon>Dreissenidae</taxon>
        <taxon>Dreissena</taxon>
    </lineage>
</organism>
<dbReference type="InterPro" id="IPR019775">
    <property type="entry name" value="WD40_repeat_CS"/>
</dbReference>
<keyword evidence="5" id="KW-0175">Coiled coil</keyword>
<dbReference type="Pfam" id="PF08614">
    <property type="entry name" value="ATG16"/>
    <property type="match status" value="1"/>
</dbReference>
<dbReference type="GO" id="GO:0043495">
    <property type="term" value="F:protein-membrane adaptor activity"/>
    <property type="evidence" value="ECO:0007669"/>
    <property type="project" value="TreeGrafter"/>
</dbReference>
<dbReference type="SMART" id="SM00320">
    <property type="entry name" value="WD40"/>
    <property type="match status" value="7"/>
</dbReference>
<gene>
    <name evidence="7" type="ORF">DPMN_137175</name>
</gene>